<evidence type="ECO:0000256" key="1">
    <source>
        <dbReference type="ARBA" id="ARBA00004377"/>
    </source>
</evidence>
<dbReference type="PANTHER" id="PTHR39583:SF2">
    <property type="entry name" value="TYPE II SECRETION SYSTEM PROTEIN J"/>
    <property type="match status" value="1"/>
</dbReference>
<name>A0ABV6IG23_9BURK</name>
<keyword evidence="7 8" id="KW-0472">Membrane</keyword>
<keyword evidence="6 8" id="KW-1133">Transmembrane helix</keyword>
<reference evidence="9 10" key="1">
    <citation type="submission" date="2024-09" db="EMBL/GenBank/DDBJ databases">
        <authorList>
            <person name="Sun Q."/>
            <person name="Mori K."/>
        </authorList>
    </citation>
    <scope>NUCLEOTIDE SEQUENCE [LARGE SCALE GENOMIC DNA]</scope>
    <source>
        <strain evidence="9 10">CCM 8677</strain>
    </source>
</reference>
<evidence type="ECO:0000256" key="5">
    <source>
        <dbReference type="ARBA" id="ARBA00022692"/>
    </source>
</evidence>
<dbReference type="InterPro" id="IPR051621">
    <property type="entry name" value="T2SS_protein_J"/>
</dbReference>
<dbReference type="InterPro" id="IPR012902">
    <property type="entry name" value="N_methyl_site"/>
</dbReference>
<evidence type="ECO:0000313" key="10">
    <source>
        <dbReference type="Proteomes" id="UP001589844"/>
    </source>
</evidence>
<evidence type="ECO:0000313" key="9">
    <source>
        <dbReference type="EMBL" id="MFC0350778.1"/>
    </source>
</evidence>
<dbReference type="EMBL" id="JBHLXJ010000014">
    <property type="protein sequence ID" value="MFC0350778.1"/>
    <property type="molecule type" value="Genomic_DNA"/>
</dbReference>
<organism evidence="9 10">
    <name type="scientific">Undibacterium danionis</name>
    <dbReference type="NCBI Taxonomy" id="1812100"/>
    <lineage>
        <taxon>Bacteria</taxon>
        <taxon>Pseudomonadati</taxon>
        <taxon>Pseudomonadota</taxon>
        <taxon>Betaproteobacteria</taxon>
        <taxon>Burkholderiales</taxon>
        <taxon>Oxalobacteraceae</taxon>
        <taxon>Undibacterium</taxon>
    </lineage>
</organism>
<evidence type="ECO:0000256" key="2">
    <source>
        <dbReference type="ARBA" id="ARBA00022475"/>
    </source>
</evidence>
<dbReference type="Gene3D" id="3.30.700.10">
    <property type="entry name" value="Glycoprotein, Type 4 Pilin"/>
    <property type="match status" value="1"/>
</dbReference>
<keyword evidence="4" id="KW-0997">Cell inner membrane</keyword>
<dbReference type="PROSITE" id="PS00409">
    <property type="entry name" value="PROKAR_NTER_METHYL"/>
    <property type="match status" value="1"/>
</dbReference>
<gene>
    <name evidence="9" type="ORF">ACFFJH_13220</name>
</gene>
<dbReference type="RefSeq" id="WP_390213300.1">
    <property type="nucleotide sequence ID" value="NZ_JBHLXJ010000014.1"/>
</dbReference>
<keyword evidence="3" id="KW-0488">Methylation</keyword>
<evidence type="ECO:0000256" key="3">
    <source>
        <dbReference type="ARBA" id="ARBA00022481"/>
    </source>
</evidence>
<feature type="transmembrane region" description="Helical" evidence="8">
    <location>
        <begin position="20"/>
        <end position="41"/>
    </location>
</feature>
<evidence type="ECO:0000256" key="6">
    <source>
        <dbReference type="ARBA" id="ARBA00022989"/>
    </source>
</evidence>
<dbReference type="PANTHER" id="PTHR39583">
    <property type="entry name" value="TYPE II SECRETION SYSTEM PROTEIN J-RELATED"/>
    <property type="match status" value="1"/>
</dbReference>
<evidence type="ECO:0000256" key="8">
    <source>
        <dbReference type="SAM" id="Phobius"/>
    </source>
</evidence>
<accession>A0ABV6IG23</accession>
<keyword evidence="5 8" id="KW-0812">Transmembrane</keyword>
<dbReference type="InterPro" id="IPR045584">
    <property type="entry name" value="Pilin-like"/>
</dbReference>
<proteinExistence type="predicted"/>
<keyword evidence="2" id="KW-1003">Cell membrane</keyword>
<dbReference type="Proteomes" id="UP001589844">
    <property type="component" value="Unassembled WGS sequence"/>
</dbReference>
<evidence type="ECO:0000256" key="7">
    <source>
        <dbReference type="ARBA" id="ARBA00023136"/>
    </source>
</evidence>
<dbReference type="SUPFAM" id="SSF54523">
    <property type="entry name" value="Pili subunits"/>
    <property type="match status" value="1"/>
</dbReference>
<dbReference type="Pfam" id="PF07963">
    <property type="entry name" value="N_methyl"/>
    <property type="match status" value="1"/>
</dbReference>
<comment type="subcellular location">
    <subcellularLocation>
        <location evidence="1">Cell inner membrane</location>
        <topology evidence="1">Single-pass membrane protein</topology>
    </subcellularLocation>
</comment>
<dbReference type="NCBIfam" id="TIGR02532">
    <property type="entry name" value="IV_pilin_GFxxxE"/>
    <property type="match status" value="1"/>
</dbReference>
<evidence type="ECO:0000256" key="4">
    <source>
        <dbReference type="ARBA" id="ARBA00022519"/>
    </source>
</evidence>
<protein>
    <submittedName>
        <fullName evidence="9">Type II secretion system protein J</fullName>
    </submittedName>
</protein>
<comment type="caution">
    <text evidence="9">The sequence shown here is derived from an EMBL/GenBank/DDBJ whole genome shotgun (WGS) entry which is preliminary data.</text>
</comment>
<keyword evidence="10" id="KW-1185">Reference proteome</keyword>
<sequence>MHHKSSKFANAIHSTKGFTLIELLVAIAILAIIAVMGWSGLDSIIRARQTLNRELEQSRGAQISFVQLENDCAHLVSESLLPRRENLRAFGQQLILIRTVYDDNQPTRLQVVAYRVQDGVFTRRESIATRDLKILDSYWQNAINGNDNMPVVKLQTDITVFQMRTWNNDENSWRVAGTDIATPQTVIPGAGKPGKEVPRKTGLEVTMQLAGQANPLLKIFLLGAA</sequence>